<reference evidence="1" key="1">
    <citation type="journal article" date="2015" name="Proc. Natl. Acad. Sci. U.S.A.">
        <title>Bacterial clade with the ribosomal RNA operon on a small plasmid rather than the chromosome.</title>
        <authorList>
            <person name="Anda M."/>
            <person name="Ohtsubo Y."/>
            <person name="Okubo T."/>
            <person name="Sugawara M."/>
            <person name="Nagata Y."/>
            <person name="Tsuda M."/>
            <person name="Minamisawa K."/>
            <person name="Mitsui H."/>
        </authorList>
    </citation>
    <scope>NUCLEOTIDE SEQUENCE</scope>
    <source>
        <strain evidence="1">JCM 14755</strain>
    </source>
</reference>
<evidence type="ECO:0000313" key="1">
    <source>
        <dbReference type="EMBL" id="BAT27710.1"/>
    </source>
</evidence>
<dbReference type="InterPro" id="IPR010287">
    <property type="entry name" value="DUF892_YciF-like"/>
</dbReference>
<accession>A0A0P0Z1A3</accession>
<dbReference type="InterPro" id="IPR047114">
    <property type="entry name" value="YciF"/>
</dbReference>
<dbReference type="SUPFAM" id="SSF47240">
    <property type="entry name" value="Ferritin-like"/>
    <property type="match status" value="1"/>
</dbReference>
<name>A0A0P0Z1A3_9HYPH</name>
<dbReference type="Pfam" id="PF05974">
    <property type="entry name" value="DUF892"/>
    <property type="match status" value="1"/>
</dbReference>
<proteinExistence type="predicted"/>
<dbReference type="PANTHER" id="PTHR30565:SF9">
    <property type="entry name" value="PROTEIN YCIF"/>
    <property type="match status" value="1"/>
</dbReference>
<dbReference type="AlphaFoldDB" id="A0A0P0Z1A3"/>
<dbReference type="InterPro" id="IPR009078">
    <property type="entry name" value="Ferritin-like_SF"/>
</dbReference>
<organism evidence="1">
    <name type="scientific">Aureimonas frigidaquae</name>
    <dbReference type="NCBI Taxonomy" id="424757"/>
    <lineage>
        <taxon>Bacteria</taxon>
        <taxon>Pseudomonadati</taxon>
        <taxon>Pseudomonadota</taxon>
        <taxon>Alphaproteobacteria</taxon>
        <taxon>Hyphomicrobiales</taxon>
        <taxon>Aurantimonadaceae</taxon>
        <taxon>Aureimonas</taxon>
    </lineage>
</organism>
<dbReference type="PANTHER" id="PTHR30565">
    <property type="entry name" value="PROTEIN YCIF"/>
    <property type="match status" value="1"/>
</dbReference>
<protein>
    <submittedName>
        <fullName evidence="1">Uncharacterized protein</fullName>
    </submittedName>
</protein>
<sequence length="164" mass="18467">MATKDKTLETLFLETLKDVYHAEKQILRALGRMAKATQSPELRSAFETHREETDNQVQRLDQIFELMGKRSRGKPCEAMQGLVEEGREIMEEFKDAPALDVGLIASAQAIEHYEIARYGTLVSWARHLGMDEAASLLEETLEEEKKTDGLLTELAEGTLNEEAA</sequence>
<dbReference type="CDD" id="cd07909">
    <property type="entry name" value="YciF"/>
    <property type="match status" value="1"/>
</dbReference>
<dbReference type="Gene3D" id="1.20.1260.10">
    <property type="match status" value="1"/>
</dbReference>
<dbReference type="EMBL" id="LC066375">
    <property type="protein sequence ID" value="BAT27710.1"/>
    <property type="molecule type" value="Genomic_DNA"/>
</dbReference>
<dbReference type="RefSeq" id="WP_202814476.1">
    <property type="nucleotide sequence ID" value="NZ_BBWR01000003.1"/>
</dbReference>
<dbReference type="InterPro" id="IPR012347">
    <property type="entry name" value="Ferritin-like"/>
</dbReference>